<sequence length="90" mass="10834">MRIKVEGKGNAGRRRRRIYPPMRRVTQLQLWQDQRNAENINSRWREITIIVSKSNQTNQQSELPAVRTTSRRLLWFSTFTIPHNPFHIFC</sequence>
<dbReference type="Proteomes" id="UP000054485">
    <property type="component" value="Unassembled WGS sequence"/>
</dbReference>
<keyword evidence="2" id="KW-1185">Reference proteome</keyword>
<dbReference type="InParanoid" id="A0A0D0BEM3"/>
<evidence type="ECO:0000313" key="1">
    <source>
        <dbReference type="EMBL" id="KIK41768.1"/>
    </source>
</evidence>
<name>A0A0D0BEM3_9AGAM</name>
<reference evidence="1 2" key="1">
    <citation type="submission" date="2014-04" db="EMBL/GenBank/DDBJ databases">
        <authorList>
            <consortium name="DOE Joint Genome Institute"/>
            <person name="Kuo A."/>
            <person name="Ruytinx J."/>
            <person name="Rineau F."/>
            <person name="Colpaert J."/>
            <person name="Kohler A."/>
            <person name="Nagy L.G."/>
            <person name="Floudas D."/>
            <person name="Copeland A."/>
            <person name="Barry K.W."/>
            <person name="Cichocki N."/>
            <person name="Veneault-Fourrey C."/>
            <person name="LaButti K."/>
            <person name="Lindquist E.A."/>
            <person name="Lipzen A."/>
            <person name="Lundell T."/>
            <person name="Morin E."/>
            <person name="Murat C."/>
            <person name="Sun H."/>
            <person name="Tunlid A."/>
            <person name="Henrissat B."/>
            <person name="Grigoriev I.V."/>
            <person name="Hibbett D.S."/>
            <person name="Martin F."/>
            <person name="Nordberg H.P."/>
            <person name="Cantor M.N."/>
            <person name="Hua S.X."/>
        </authorList>
    </citation>
    <scope>NUCLEOTIDE SEQUENCE [LARGE SCALE GENOMIC DNA]</scope>
    <source>
        <strain evidence="1 2">UH-Slu-Lm8-n1</strain>
    </source>
</reference>
<protein>
    <submittedName>
        <fullName evidence="1">Uncharacterized protein</fullName>
    </submittedName>
</protein>
<accession>A0A0D0BEM3</accession>
<evidence type="ECO:0000313" key="2">
    <source>
        <dbReference type="Proteomes" id="UP000054485"/>
    </source>
</evidence>
<proteinExistence type="predicted"/>
<dbReference type="AlphaFoldDB" id="A0A0D0BEM3"/>
<gene>
    <name evidence="1" type="ORF">CY34DRAFT_187549</name>
</gene>
<reference evidence="2" key="2">
    <citation type="submission" date="2015-01" db="EMBL/GenBank/DDBJ databases">
        <title>Evolutionary Origins and Diversification of the Mycorrhizal Mutualists.</title>
        <authorList>
            <consortium name="DOE Joint Genome Institute"/>
            <consortium name="Mycorrhizal Genomics Consortium"/>
            <person name="Kohler A."/>
            <person name="Kuo A."/>
            <person name="Nagy L.G."/>
            <person name="Floudas D."/>
            <person name="Copeland A."/>
            <person name="Barry K.W."/>
            <person name="Cichocki N."/>
            <person name="Veneault-Fourrey C."/>
            <person name="LaButti K."/>
            <person name="Lindquist E.A."/>
            <person name="Lipzen A."/>
            <person name="Lundell T."/>
            <person name="Morin E."/>
            <person name="Murat C."/>
            <person name="Riley R."/>
            <person name="Ohm R."/>
            <person name="Sun H."/>
            <person name="Tunlid A."/>
            <person name="Henrissat B."/>
            <person name="Grigoriev I.V."/>
            <person name="Hibbett D.S."/>
            <person name="Martin F."/>
        </authorList>
    </citation>
    <scope>NUCLEOTIDE SEQUENCE [LARGE SCALE GENOMIC DNA]</scope>
    <source>
        <strain evidence="2">UH-Slu-Lm8-n1</strain>
    </source>
</reference>
<organism evidence="1 2">
    <name type="scientific">Suillus luteus UH-Slu-Lm8-n1</name>
    <dbReference type="NCBI Taxonomy" id="930992"/>
    <lineage>
        <taxon>Eukaryota</taxon>
        <taxon>Fungi</taxon>
        <taxon>Dikarya</taxon>
        <taxon>Basidiomycota</taxon>
        <taxon>Agaricomycotina</taxon>
        <taxon>Agaricomycetes</taxon>
        <taxon>Agaricomycetidae</taxon>
        <taxon>Boletales</taxon>
        <taxon>Suillineae</taxon>
        <taxon>Suillaceae</taxon>
        <taxon>Suillus</taxon>
    </lineage>
</organism>
<dbReference type="EMBL" id="KN835259">
    <property type="protein sequence ID" value="KIK41768.1"/>
    <property type="molecule type" value="Genomic_DNA"/>
</dbReference>
<dbReference type="HOGENOM" id="CLU_2442327_0_0_1"/>